<accession>A0A420B864</accession>
<gene>
    <name evidence="3" type="ORF">DFQ12_3227</name>
</gene>
<dbReference type="GO" id="GO:0016491">
    <property type="term" value="F:oxidoreductase activity"/>
    <property type="evidence" value="ECO:0007669"/>
    <property type="project" value="InterPro"/>
</dbReference>
<dbReference type="SUPFAM" id="SSF52833">
    <property type="entry name" value="Thioredoxin-like"/>
    <property type="match status" value="1"/>
</dbReference>
<dbReference type="PROSITE" id="PS00194">
    <property type="entry name" value="THIOREDOXIN_1"/>
    <property type="match status" value="1"/>
</dbReference>
<dbReference type="PANTHER" id="PTHR42852:SF13">
    <property type="entry name" value="PROTEIN DIPZ"/>
    <property type="match status" value="1"/>
</dbReference>
<keyword evidence="1" id="KW-0676">Redox-active center</keyword>
<dbReference type="OrthoDB" id="6399635at2"/>
<dbReference type="GO" id="GO:0016853">
    <property type="term" value="F:isomerase activity"/>
    <property type="evidence" value="ECO:0007669"/>
    <property type="project" value="UniProtKB-KW"/>
</dbReference>
<dbReference type="InterPro" id="IPR017937">
    <property type="entry name" value="Thioredoxin_CS"/>
</dbReference>
<keyword evidence="3" id="KW-0413">Isomerase</keyword>
<dbReference type="EMBL" id="RAPY01000002">
    <property type="protein sequence ID" value="RKE52980.1"/>
    <property type="molecule type" value="Genomic_DNA"/>
</dbReference>
<evidence type="ECO:0000313" key="3">
    <source>
        <dbReference type="EMBL" id="RKE52980.1"/>
    </source>
</evidence>
<dbReference type="AlphaFoldDB" id="A0A420B864"/>
<organism evidence="3 4">
    <name type="scientific">Sphingobacterium detergens</name>
    <dbReference type="NCBI Taxonomy" id="1145106"/>
    <lineage>
        <taxon>Bacteria</taxon>
        <taxon>Pseudomonadati</taxon>
        <taxon>Bacteroidota</taxon>
        <taxon>Sphingobacteriia</taxon>
        <taxon>Sphingobacteriales</taxon>
        <taxon>Sphingobacteriaceae</taxon>
        <taxon>Sphingobacterium</taxon>
    </lineage>
</organism>
<dbReference type="PROSITE" id="PS51352">
    <property type="entry name" value="THIOREDOXIN_2"/>
    <property type="match status" value="1"/>
</dbReference>
<keyword evidence="4" id="KW-1185">Reference proteome</keyword>
<reference evidence="3 4" key="1">
    <citation type="submission" date="2018-09" db="EMBL/GenBank/DDBJ databases">
        <title>Genomic Encyclopedia of Type Strains, Phase III (KMG-III): the genomes of soil and plant-associated and newly described type strains.</title>
        <authorList>
            <person name="Whitman W."/>
        </authorList>
    </citation>
    <scope>NUCLEOTIDE SEQUENCE [LARGE SCALE GENOMIC DNA]</scope>
    <source>
        <strain evidence="3 4">CECT 7938</strain>
    </source>
</reference>
<proteinExistence type="predicted"/>
<dbReference type="InterPro" id="IPR036249">
    <property type="entry name" value="Thioredoxin-like_sf"/>
</dbReference>
<dbReference type="InterPro" id="IPR000866">
    <property type="entry name" value="AhpC/TSA"/>
</dbReference>
<evidence type="ECO:0000256" key="1">
    <source>
        <dbReference type="ARBA" id="ARBA00023284"/>
    </source>
</evidence>
<dbReference type="GO" id="GO:0016209">
    <property type="term" value="F:antioxidant activity"/>
    <property type="evidence" value="ECO:0007669"/>
    <property type="project" value="InterPro"/>
</dbReference>
<dbReference type="Proteomes" id="UP000286246">
    <property type="component" value="Unassembled WGS sequence"/>
</dbReference>
<dbReference type="CDD" id="cd02966">
    <property type="entry name" value="TlpA_like_family"/>
    <property type="match status" value="1"/>
</dbReference>
<dbReference type="Pfam" id="PF00578">
    <property type="entry name" value="AhpC-TSA"/>
    <property type="match status" value="1"/>
</dbReference>
<dbReference type="Gene3D" id="3.40.30.10">
    <property type="entry name" value="Glutaredoxin"/>
    <property type="match status" value="1"/>
</dbReference>
<evidence type="ECO:0000259" key="2">
    <source>
        <dbReference type="PROSITE" id="PS51352"/>
    </source>
</evidence>
<comment type="caution">
    <text evidence="3">The sequence shown here is derived from an EMBL/GenBank/DDBJ whole genome shotgun (WGS) entry which is preliminary data.</text>
</comment>
<evidence type="ECO:0000313" key="4">
    <source>
        <dbReference type="Proteomes" id="UP000286246"/>
    </source>
</evidence>
<dbReference type="InterPro" id="IPR013766">
    <property type="entry name" value="Thioredoxin_domain"/>
</dbReference>
<sequence length="736" mass="84637">MRRILFVFLLLNSVCFGQQNVNYKITEESMSEGKLIQSKSTFFTLSANKSASKKDFPSEITIKAVEYKDSRNPFFFSSFHPDSNQNVLSSSILVDILMNLQQPIRFNFQHQETIVDTSSLRKEILLKARDWQLSDDITEMVRNNVMVGARFLCSKLNYQYLDKGLIKRLQSEPILVKSERYQLTRSDKKNLYLDFRDTSGISDGELVVDKKTLQPIMFSRRSEHIQDNHSFITTTIMQMLDTNVSSTYDQTYAEMLLSGSFVSKALYTNEAIDSVKVMKYIIKNEAIFTNDRTFVKKKLDLLQQIKNYKLYDLSLNDVPVNLLSGTHHLSNFLFNGSISRDKFITVIPLLDNEKRYNWIQNVLYQQLGRPAATGVLSSDEQADLLINHFSEIEKQYTYPMILGQRIIQQADDLSQAKKLLEELMNLNDAYWINGNVGRYALLAYQRLVSVDPDYTHQLLKDIISRLTVLYNADKTEHRNITRAHLATANYLAYEMTSKSNKEAALNYLEKAALYSPKNQAETAYNSSYDIIFLKSKKSYSEDYLTELAAGGKKDVALQKYIDEFLTVQGTSYKGLRDFYQHYYPEQKFSEFFIQKVIPQLPDAPDFALGNLENSKIAKADLKGKWTLVDFWGTWCGPCVAEMPKLNSFYEHLKTDKLKSDKIGFMSIACNDAADKVKNFLAKNNYIIPVLMSDGQVEKNFKVRGYPSKYILTPGGKLIAMPFGFDWQPLLEEVATF</sequence>
<feature type="domain" description="Thioredoxin" evidence="2">
    <location>
        <begin position="597"/>
        <end position="736"/>
    </location>
</feature>
<dbReference type="InterPro" id="IPR050553">
    <property type="entry name" value="Thioredoxin_ResA/DsbE_sf"/>
</dbReference>
<dbReference type="PANTHER" id="PTHR42852">
    <property type="entry name" value="THIOL:DISULFIDE INTERCHANGE PROTEIN DSBE"/>
    <property type="match status" value="1"/>
</dbReference>
<protein>
    <submittedName>
        <fullName evidence="3">Thiol-disulfide isomerase/thioredoxin</fullName>
    </submittedName>
</protein>
<dbReference type="RefSeq" id="WP_120259965.1">
    <property type="nucleotide sequence ID" value="NZ_RAPY01000002.1"/>
</dbReference>
<name>A0A420B864_SPHD1</name>